<feature type="chain" id="PRO_5007443738" description="DUF2950 domain-containing protein" evidence="1">
    <location>
        <begin position="24"/>
        <end position="300"/>
    </location>
</feature>
<dbReference type="STRING" id="1579316.RC74_19295"/>
<dbReference type="Proteomes" id="UP000070371">
    <property type="component" value="Chromosome"/>
</dbReference>
<dbReference type="OrthoDB" id="108782at2"/>
<name>A0A126V566_9RHOB</name>
<feature type="signal peptide" evidence="1">
    <location>
        <begin position="1"/>
        <end position="23"/>
    </location>
</feature>
<keyword evidence="3" id="KW-1185">Reference proteome</keyword>
<evidence type="ECO:0000256" key="1">
    <source>
        <dbReference type="SAM" id="SignalP"/>
    </source>
</evidence>
<keyword evidence="1" id="KW-0732">Signal</keyword>
<dbReference type="InterPro" id="IPR021556">
    <property type="entry name" value="DUF2950"/>
</dbReference>
<accession>A0A126V566</accession>
<gene>
    <name evidence="2" type="ORF">RC74_19295</name>
</gene>
<proteinExistence type="predicted"/>
<sequence length="300" mass="32113">MKNNMKIGLSGLALVASTLPSLAAEGPATFATPQDAFEAFSAALGDRDAVLEVFGTDAIDVLMSGDAQEDAENRAEIEAMIQEGYRFQLDEENRVMLLLGAEAWPFPIPLAKTDTAWAFDIEAGRDEVFYRRIGLNELETIDMIEAYVELQSAYRLIDHDADGVMEFAASILSSDGARDGLVWAGEDSPLGERIALASLDGFSDGESDQEAEPFGGYYYRVLQGQGASAPGGALDYIVGGNMIAGHALLAVPATYNETGIHSFIVSENGRVLAADLGENSLDVALEILTYNPDTAWSPVE</sequence>
<dbReference type="KEGG" id="hat:RC74_19295"/>
<reference evidence="2 3" key="1">
    <citation type="submission" date="2016-02" db="EMBL/GenBank/DDBJ databases">
        <title>Complete genome sequence of Halocynthiibacter arcticus PAMC 20958t from arctic marine sediment.</title>
        <authorList>
            <person name="Lee Y.M."/>
            <person name="Baek K."/>
            <person name="Lee H.K."/>
            <person name="Shin S.C."/>
        </authorList>
    </citation>
    <scope>NUCLEOTIDE SEQUENCE [LARGE SCALE GENOMIC DNA]</scope>
    <source>
        <strain evidence="2">PAMC 20958</strain>
    </source>
</reference>
<dbReference type="EMBL" id="CP014327">
    <property type="protein sequence ID" value="AML53115.1"/>
    <property type="molecule type" value="Genomic_DNA"/>
</dbReference>
<organism evidence="2 3">
    <name type="scientific">Falsihalocynthiibacter arcticus</name>
    <dbReference type="NCBI Taxonomy" id="1579316"/>
    <lineage>
        <taxon>Bacteria</taxon>
        <taxon>Pseudomonadati</taxon>
        <taxon>Pseudomonadota</taxon>
        <taxon>Alphaproteobacteria</taxon>
        <taxon>Rhodobacterales</taxon>
        <taxon>Roseobacteraceae</taxon>
        <taxon>Falsihalocynthiibacter</taxon>
    </lineage>
</organism>
<dbReference type="RefSeq" id="WP_039000613.1">
    <property type="nucleotide sequence ID" value="NZ_CP014327.1"/>
</dbReference>
<evidence type="ECO:0000313" key="3">
    <source>
        <dbReference type="Proteomes" id="UP000070371"/>
    </source>
</evidence>
<protein>
    <recommendedName>
        <fullName evidence="4">DUF2950 domain-containing protein</fullName>
    </recommendedName>
</protein>
<dbReference type="Pfam" id="PF11453">
    <property type="entry name" value="DUF2950"/>
    <property type="match status" value="1"/>
</dbReference>
<evidence type="ECO:0000313" key="2">
    <source>
        <dbReference type="EMBL" id="AML53115.1"/>
    </source>
</evidence>
<dbReference type="AlphaFoldDB" id="A0A126V566"/>
<evidence type="ECO:0008006" key="4">
    <source>
        <dbReference type="Google" id="ProtNLM"/>
    </source>
</evidence>